<keyword evidence="6 12" id="KW-0862">Zinc</keyword>
<keyword evidence="7 12" id="KW-0067">ATP-binding</keyword>
<dbReference type="EC" id="6.1.1.5" evidence="12"/>
<dbReference type="InterPro" id="IPR013155">
    <property type="entry name" value="M/V/L/I-tRNA-synth_anticd-bd"/>
</dbReference>
<comment type="similarity">
    <text evidence="1 12">Belongs to the class-I aminoacyl-tRNA synthetase family. IleS type 1 subfamily.</text>
</comment>
<name>A0A2U2J0S1_9SPHN</name>
<dbReference type="Pfam" id="PF00133">
    <property type="entry name" value="tRNA-synt_1"/>
    <property type="match status" value="1"/>
</dbReference>
<keyword evidence="5 12" id="KW-0547">Nucleotide-binding</keyword>
<dbReference type="InterPro" id="IPR002300">
    <property type="entry name" value="aa-tRNA-synth_Ia"/>
</dbReference>
<dbReference type="InterPro" id="IPR010663">
    <property type="entry name" value="Znf_FPG/IleRS"/>
</dbReference>
<evidence type="ECO:0000256" key="8">
    <source>
        <dbReference type="ARBA" id="ARBA00022917"/>
    </source>
</evidence>
<dbReference type="InterPro" id="IPR009008">
    <property type="entry name" value="Val/Leu/Ile-tRNA-synth_edit"/>
</dbReference>
<keyword evidence="3 12" id="KW-0436">Ligase</keyword>
<dbReference type="InterPro" id="IPR023585">
    <property type="entry name" value="Ile-tRNA-ligase_type1"/>
</dbReference>
<sequence length="934" mass="104718">MSEKPDYKDTVFLPKTDFPMKAGLANKEPAILARWAEAGLYEQLRAARAGRERFILHDGPPYANGDIHMGHAMNKVLKDIIVRSRSLMGYDAPYIPGWDCHGLPIEWKIEEEYRKKKLDKDAVPPAEFRAQCRAYAEKWVGIQMEQFQRLGVMGEWDDPYLTMKYESEAAIVAELMKFAMSGQLYRGAKPVMWSPVEKTALAEAEVEYEDITSTQIDVAFEIVESPVPELVGAHAVVWTTTPWTIPVNQGLAYGPEIDYVLVTPASGSAEGRKVLVASDLLAAFLHRTGAIANPETSPDLTVHFVPGSKLAGTIARHPMHQLGGFFARPRPFLPGDFVTTDAGTGLVHMAPDHGEDDFLLCKANGIDTVFAVEDDGRYRADWLWLGGQGSVINKKFNAPDGPICSDLKEAGALLAASDDFQHSYPHSWRSKAKVIFRATPQWFIPMDRPAEGRTLRQTALAAIEETRWVPARSKNRIRSMVEGRPDWVISRQRAWGVPIALYVNRKTGDYLRDEAVNARIIEAFRQGGADAWFTAHHQDLLGNDYNLADWEPVGDILDVWFDSGSTHSYVIEERYGEGVRADLYIEGTDQHRGWFQSSLLESCGTRGRAPYEGVLTHGFALDGNGRKMSKSLGNVVDPLAIIRDNGADILRMWVASTDYFEDVRIGKEVLAGTSDAYRKLRNTFRYLLGALSDFSEAEAVSPAEMPELERWVLHRLALLDAELRSAADGYEFNRYIRAITNFSNDDLSAFFFDIRKDSLYCDAASSLKRRAYRTVLSHVFEALVRWVAPILCFTAEEVWASRYPEAGSVHLETWPEVDGAWRDDALGEKWELLRALRTRVTEAIEPMRRDKIIRSSLEAEVGLTLAEPELLTAVRSVDFDELCIVSELAAGEGQEDRVSVARTENDKCGRCWRHLPEVKEDGALCARCEEVVNG</sequence>
<evidence type="ECO:0000256" key="12">
    <source>
        <dbReference type="HAMAP-Rule" id="MF_02002"/>
    </source>
</evidence>
<dbReference type="PANTHER" id="PTHR42765:SF1">
    <property type="entry name" value="ISOLEUCINE--TRNA LIGASE, MITOCHONDRIAL"/>
    <property type="match status" value="1"/>
</dbReference>
<dbReference type="Gene3D" id="3.40.50.620">
    <property type="entry name" value="HUPs"/>
    <property type="match status" value="2"/>
</dbReference>
<dbReference type="RefSeq" id="WP_109270021.1">
    <property type="nucleotide sequence ID" value="NZ_QFFF01000001.1"/>
</dbReference>
<comment type="caution">
    <text evidence="16">The sequence shown here is derived from an EMBL/GenBank/DDBJ whole genome shotgun (WGS) entry which is preliminary data.</text>
</comment>
<evidence type="ECO:0000256" key="9">
    <source>
        <dbReference type="ARBA" id="ARBA00023146"/>
    </source>
</evidence>
<dbReference type="PROSITE" id="PS00178">
    <property type="entry name" value="AA_TRNA_LIGASE_I"/>
    <property type="match status" value="1"/>
</dbReference>
<keyword evidence="17" id="KW-1185">Reference proteome</keyword>
<keyword evidence="8 12" id="KW-0648">Protein biosynthesis</keyword>
<dbReference type="Gene3D" id="1.10.730.20">
    <property type="match status" value="1"/>
</dbReference>
<evidence type="ECO:0000259" key="13">
    <source>
        <dbReference type="Pfam" id="PF00133"/>
    </source>
</evidence>
<keyword evidence="2 12" id="KW-0963">Cytoplasm</keyword>
<proteinExistence type="inferred from homology"/>
<comment type="catalytic activity">
    <reaction evidence="11 12">
        <text>tRNA(Ile) + L-isoleucine + ATP = L-isoleucyl-tRNA(Ile) + AMP + diphosphate</text>
        <dbReference type="Rhea" id="RHEA:11060"/>
        <dbReference type="Rhea" id="RHEA-COMP:9666"/>
        <dbReference type="Rhea" id="RHEA-COMP:9695"/>
        <dbReference type="ChEBI" id="CHEBI:30616"/>
        <dbReference type="ChEBI" id="CHEBI:33019"/>
        <dbReference type="ChEBI" id="CHEBI:58045"/>
        <dbReference type="ChEBI" id="CHEBI:78442"/>
        <dbReference type="ChEBI" id="CHEBI:78528"/>
        <dbReference type="ChEBI" id="CHEBI:456215"/>
        <dbReference type="EC" id="6.1.1.5"/>
    </reaction>
</comment>
<accession>A0A2U2J0S1</accession>
<dbReference type="OrthoDB" id="9810365at2"/>
<feature type="binding site" evidence="12">
    <location>
        <position position="586"/>
    </location>
    <ligand>
        <name>L-isoleucyl-5'-AMP</name>
        <dbReference type="ChEBI" id="CHEBI:178002"/>
    </ligand>
</feature>
<keyword evidence="9 12" id="KW-0030">Aminoacyl-tRNA synthetase</keyword>
<evidence type="ECO:0000313" key="17">
    <source>
        <dbReference type="Proteomes" id="UP000245916"/>
    </source>
</evidence>
<evidence type="ECO:0000259" key="15">
    <source>
        <dbReference type="Pfam" id="PF08264"/>
    </source>
</evidence>
<evidence type="ECO:0000256" key="1">
    <source>
        <dbReference type="ARBA" id="ARBA00006887"/>
    </source>
</evidence>
<dbReference type="Pfam" id="PF08264">
    <property type="entry name" value="Anticodon_1"/>
    <property type="match status" value="1"/>
</dbReference>
<dbReference type="FunFam" id="3.40.50.620:FF:000042">
    <property type="entry name" value="Isoleucine--tRNA ligase"/>
    <property type="match status" value="1"/>
</dbReference>
<evidence type="ECO:0000256" key="7">
    <source>
        <dbReference type="ARBA" id="ARBA00022840"/>
    </source>
</evidence>
<feature type="short sequence motif" description="'KMSKS' region" evidence="12">
    <location>
        <begin position="627"/>
        <end position="631"/>
    </location>
</feature>
<dbReference type="InterPro" id="IPR001412">
    <property type="entry name" value="aa-tRNA-synth_I_CS"/>
</dbReference>
<dbReference type="GO" id="GO:0006428">
    <property type="term" value="P:isoleucyl-tRNA aminoacylation"/>
    <property type="evidence" value="ECO:0007669"/>
    <property type="project" value="UniProtKB-UniRule"/>
</dbReference>
<feature type="binding site" evidence="12">
    <location>
        <position position="928"/>
    </location>
    <ligand>
        <name>Zn(2+)</name>
        <dbReference type="ChEBI" id="CHEBI:29105"/>
    </ligand>
</feature>
<reference evidence="16 17" key="1">
    <citation type="submission" date="2018-05" db="EMBL/GenBank/DDBJ databases">
        <title>Genome of Sphingosinicella humi QZX222.</title>
        <authorList>
            <person name="Qiao Z."/>
            <person name="Wang G."/>
        </authorList>
    </citation>
    <scope>NUCLEOTIDE SEQUENCE [LARGE SCALE GENOMIC DNA]</scope>
    <source>
        <strain evidence="16 17">QZX222</strain>
    </source>
</reference>
<gene>
    <name evidence="12" type="primary">ileS</name>
    <name evidence="16" type="ORF">DF286_02580</name>
</gene>
<dbReference type="PANTHER" id="PTHR42765">
    <property type="entry name" value="SOLEUCYL-TRNA SYNTHETASE"/>
    <property type="match status" value="1"/>
</dbReference>
<dbReference type="GO" id="GO:0002161">
    <property type="term" value="F:aminoacyl-tRNA deacylase activity"/>
    <property type="evidence" value="ECO:0007669"/>
    <property type="project" value="InterPro"/>
</dbReference>
<dbReference type="SUPFAM" id="SSF50677">
    <property type="entry name" value="ValRS/IleRS/LeuRS editing domain"/>
    <property type="match status" value="1"/>
</dbReference>
<comment type="cofactor">
    <cofactor evidence="12">
        <name>Zn(2+)</name>
        <dbReference type="ChEBI" id="CHEBI:29105"/>
    </cofactor>
    <text evidence="12">Binds 1 zinc ion per subunit.</text>
</comment>
<dbReference type="SUPFAM" id="SSF47323">
    <property type="entry name" value="Anticodon-binding domain of a subclass of class I aminoacyl-tRNA synthetases"/>
    <property type="match status" value="1"/>
</dbReference>
<keyword evidence="4 12" id="KW-0479">Metal-binding</keyword>
<dbReference type="AlphaFoldDB" id="A0A2U2J0S1"/>
<dbReference type="NCBIfam" id="TIGR00392">
    <property type="entry name" value="ileS"/>
    <property type="match status" value="1"/>
</dbReference>
<dbReference type="EMBL" id="QFFF01000001">
    <property type="protein sequence ID" value="PWG01881.1"/>
    <property type="molecule type" value="Genomic_DNA"/>
</dbReference>
<feature type="binding site" evidence="12">
    <location>
        <position position="925"/>
    </location>
    <ligand>
        <name>Zn(2+)</name>
        <dbReference type="ChEBI" id="CHEBI:29105"/>
    </ligand>
</feature>
<comment type="function">
    <text evidence="10 12">Catalyzes the attachment of isoleucine to tRNA(Ile). As IleRS can inadvertently accommodate and process structurally similar amino acids such as valine, to avoid such errors it has two additional distinct tRNA(Ile)-dependent editing activities. One activity is designated as 'pretransfer' editing and involves the hydrolysis of activated Val-AMP. The other activity is designated 'posttransfer' editing and involves deacylation of mischarged Val-tRNA(Ile).</text>
</comment>
<dbReference type="InterPro" id="IPR014729">
    <property type="entry name" value="Rossmann-like_a/b/a_fold"/>
</dbReference>
<evidence type="ECO:0000256" key="2">
    <source>
        <dbReference type="ARBA" id="ARBA00022490"/>
    </source>
</evidence>
<dbReference type="InterPro" id="IPR002301">
    <property type="entry name" value="Ile-tRNA-ligase"/>
</dbReference>
<feature type="binding site" evidence="12">
    <location>
        <position position="630"/>
    </location>
    <ligand>
        <name>ATP</name>
        <dbReference type="ChEBI" id="CHEBI:30616"/>
    </ligand>
</feature>
<feature type="domain" description="Aminoacyl-tRNA synthetase class Ia" evidence="13">
    <location>
        <begin position="31"/>
        <end position="665"/>
    </location>
</feature>
<organism evidence="16 17">
    <name type="scientific">Allosphingosinicella humi</name>
    <dbReference type="NCBI Taxonomy" id="2068657"/>
    <lineage>
        <taxon>Bacteria</taxon>
        <taxon>Pseudomonadati</taxon>
        <taxon>Pseudomonadota</taxon>
        <taxon>Alphaproteobacteria</taxon>
        <taxon>Sphingomonadales</taxon>
        <taxon>Sphingomonadaceae</taxon>
        <taxon>Allosphingosinicella</taxon>
    </lineage>
</organism>
<dbReference type="HAMAP" id="MF_02002">
    <property type="entry name" value="Ile_tRNA_synth_type1"/>
    <property type="match status" value="1"/>
</dbReference>
<feature type="domain" description="Methionyl/Valyl/Leucyl/Isoleucyl-tRNA synthetase anticodon-binding" evidence="15">
    <location>
        <begin position="709"/>
        <end position="861"/>
    </location>
</feature>
<dbReference type="GO" id="GO:0000049">
    <property type="term" value="F:tRNA binding"/>
    <property type="evidence" value="ECO:0007669"/>
    <property type="project" value="InterPro"/>
</dbReference>
<dbReference type="PRINTS" id="PR00984">
    <property type="entry name" value="TRNASYNTHILE"/>
</dbReference>
<evidence type="ECO:0000256" key="5">
    <source>
        <dbReference type="ARBA" id="ARBA00022741"/>
    </source>
</evidence>
<feature type="binding site" evidence="12">
    <location>
        <position position="911"/>
    </location>
    <ligand>
        <name>Zn(2+)</name>
        <dbReference type="ChEBI" id="CHEBI:29105"/>
    </ligand>
</feature>
<feature type="short sequence motif" description="'HIGH' region" evidence="12">
    <location>
        <begin position="61"/>
        <end position="71"/>
    </location>
</feature>
<comment type="subcellular location">
    <subcellularLocation>
        <location evidence="12">Cytoplasm</location>
    </subcellularLocation>
</comment>
<dbReference type="InterPro" id="IPR009080">
    <property type="entry name" value="tRNAsynth_Ia_anticodon-bd"/>
</dbReference>
<feature type="domain" description="Zinc finger FPG/IleRS-type" evidence="14">
    <location>
        <begin position="906"/>
        <end position="930"/>
    </location>
</feature>
<dbReference type="Gene3D" id="3.90.740.10">
    <property type="entry name" value="Valyl/Leucyl/Isoleucyl-tRNA synthetase, editing domain"/>
    <property type="match status" value="1"/>
</dbReference>
<evidence type="ECO:0000256" key="11">
    <source>
        <dbReference type="ARBA" id="ARBA00048359"/>
    </source>
</evidence>
<dbReference type="Proteomes" id="UP000245916">
    <property type="component" value="Unassembled WGS sequence"/>
</dbReference>
<evidence type="ECO:0000256" key="4">
    <source>
        <dbReference type="ARBA" id="ARBA00022723"/>
    </source>
</evidence>
<evidence type="ECO:0000256" key="3">
    <source>
        <dbReference type="ARBA" id="ARBA00022598"/>
    </source>
</evidence>
<feature type="binding site" evidence="12">
    <location>
        <position position="908"/>
    </location>
    <ligand>
        <name>Zn(2+)</name>
        <dbReference type="ChEBI" id="CHEBI:29105"/>
    </ligand>
</feature>
<dbReference type="SUPFAM" id="SSF52374">
    <property type="entry name" value="Nucleotidylyl transferase"/>
    <property type="match status" value="1"/>
</dbReference>
<evidence type="ECO:0000313" key="16">
    <source>
        <dbReference type="EMBL" id="PWG01881.1"/>
    </source>
</evidence>
<dbReference type="GO" id="GO:0004822">
    <property type="term" value="F:isoleucine-tRNA ligase activity"/>
    <property type="evidence" value="ECO:0007669"/>
    <property type="project" value="UniProtKB-UniRule"/>
</dbReference>
<dbReference type="CDD" id="cd07960">
    <property type="entry name" value="Anticodon_Ia_Ile_BEm"/>
    <property type="match status" value="1"/>
</dbReference>
<evidence type="ECO:0000256" key="10">
    <source>
        <dbReference type="ARBA" id="ARBA00025217"/>
    </source>
</evidence>
<dbReference type="InterPro" id="IPR033708">
    <property type="entry name" value="Anticodon_Ile_BEm"/>
</dbReference>
<dbReference type="InterPro" id="IPR050081">
    <property type="entry name" value="Ile-tRNA_ligase"/>
</dbReference>
<dbReference type="Pfam" id="PF06827">
    <property type="entry name" value="zf-FPG_IleRS"/>
    <property type="match status" value="1"/>
</dbReference>
<evidence type="ECO:0000256" key="6">
    <source>
        <dbReference type="ARBA" id="ARBA00022833"/>
    </source>
</evidence>
<dbReference type="GO" id="GO:0005524">
    <property type="term" value="F:ATP binding"/>
    <property type="evidence" value="ECO:0007669"/>
    <property type="project" value="UniProtKB-UniRule"/>
</dbReference>
<evidence type="ECO:0000259" key="14">
    <source>
        <dbReference type="Pfam" id="PF06827"/>
    </source>
</evidence>
<dbReference type="GO" id="GO:0005829">
    <property type="term" value="C:cytosol"/>
    <property type="evidence" value="ECO:0007669"/>
    <property type="project" value="TreeGrafter"/>
</dbReference>
<dbReference type="Gene3D" id="1.10.10.830">
    <property type="entry name" value="Ile-tRNA synthetase CP2 domain-like"/>
    <property type="match status" value="1"/>
</dbReference>
<dbReference type="GO" id="GO:0008270">
    <property type="term" value="F:zinc ion binding"/>
    <property type="evidence" value="ECO:0007669"/>
    <property type="project" value="UniProtKB-UniRule"/>
</dbReference>
<protein>
    <recommendedName>
        <fullName evidence="12">Isoleucine--tRNA ligase</fullName>
        <ecNumber evidence="12">6.1.1.5</ecNumber>
    </recommendedName>
    <alternativeName>
        <fullName evidence="12">Isoleucyl-tRNA synthetase</fullName>
        <shortName evidence="12">IleRS</shortName>
    </alternativeName>
</protein>
<comment type="domain">
    <text evidence="12">IleRS has two distinct active sites: one for aminoacylation and one for editing. The misactivated valine is translocated from the active site to the editing site, which sterically excludes the correctly activated isoleucine. The single editing site contains two valyl binding pockets, one specific for each substrate (Val-AMP or Val-tRNA(Ile)).</text>
</comment>
<comment type="subunit">
    <text evidence="12">Monomer.</text>
</comment>